<dbReference type="Pfam" id="PF00106">
    <property type="entry name" value="adh_short"/>
    <property type="match status" value="1"/>
</dbReference>
<name>A0A6L9XU50_9MICO</name>
<sequence>MTGTAAGLPDQTGKVVVVTGANSGIGYFTSEQLAAAGAHVVLACRSRERGHAAVTAIRGRVPGASVELLDLDVTDPESIRAAADVLAARGHLNALVENAGMVHPPARRETDSRGNELVLSTNVLGHFALTALLYPTLAQTHGARVVVLGSLASRLSTFRLDDLQLVRRYSGWRAYAQSKIAVQAFGFELDRRLRLARSGVISLVAHPGYSISGRTPGIRGVNEPTRMTRFVDNLQAVGTQGKDRGAWPVVQAVTDPDARGGDYWGPRYLTRGAPTRQRPTATSSDPQVGTRLWSRLEEFSGVRFDVDQAPYTPSS</sequence>
<dbReference type="Gene3D" id="3.40.50.720">
    <property type="entry name" value="NAD(P)-binding Rossmann-like Domain"/>
    <property type="match status" value="1"/>
</dbReference>
<dbReference type="InterPro" id="IPR036291">
    <property type="entry name" value="NAD(P)-bd_dom_sf"/>
</dbReference>
<reference evidence="4 5" key="1">
    <citation type="journal article" date="2014" name="J. Microbiol.">
        <title>Diaminobutyricibacter tongyongensis gen. nov., sp. nov. and Homoserinibacter gongjuensis gen. nov., sp. nov. belong to the family Microbacteriaceae.</title>
        <authorList>
            <person name="Kim S.J."/>
            <person name="Ahn J.H."/>
            <person name="Weon H.Y."/>
            <person name="Hamada M."/>
            <person name="Suzuki K."/>
            <person name="Kwon S.W."/>
        </authorList>
    </citation>
    <scope>NUCLEOTIDE SEQUENCE [LARGE SCALE GENOMIC DNA]</scope>
    <source>
        <strain evidence="4 5">NBRC 108724</strain>
    </source>
</reference>
<dbReference type="PANTHER" id="PTHR24320">
    <property type="entry name" value="RETINOL DEHYDROGENASE"/>
    <property type="match status" value="1"/>
</dbReference>
<feature type="compositionally biased region" description="Polar residues" evidence="3">
    <location>
        <begin position="277"/>
        <end position="287"/>
    </location>
</feature>
<gene>
    <name evidence="4" type="ORF">G3T36_03320</name>
</gene>
<dbReference type="GO" id="GO:0016491">
    <property type="term" value="F:oxidoreductase activity"/>
    <property type="evidence" value="ECO:0007669"/>
    <property type="project" value="UniProtKB-KW"/>
</dbReference>
<keyword evidence="5" id="KW-1185">Reference proteome</keyword>
<organism evidence="4 5">
    <name type="scientific">Leifsonia tongyongensis</name>
    <dbReference type="NCBI Taxonomy" id="1268043"/>
    <lineage>
        <taxon>Bacteria</taxon>
        <taxon>Bacillati</taxon>
        <taxon>Actinomycetota</taxon>
        <taxon>Actinomycetes</taxon>
        <taxon>Micrococcales</taxon>
        <taxon>Microbacteriaceae</taxon>
        <taxon>Leifsonia</taxon>
    </lineage>
</organism>
<accession>A0A6L9XU50</accession>
<dbReference type="RefSeq" id="WP_163287977.1">
    <property type="nucleotide sequence ID" value="NZ_JAAGWY010000001.1"/>
</dbReference>
<dbReference type="PRINTS" id="PR00081">
    <property type="entry name" value="GDHRDH"/>
</dbReference>
<dbReference type="InterPro" id="IPR002347">
    <property type="entry name" value="SDR_fam"/>
</dbReference>
<dbReference type="PANTHER" id="PTHR24320:SF148">
    <property type="entry name" value="NAD(P)-BINDING ROSSMANN-FOLD SUPERFAMILY PROTEIN"/>
    <property type="match status" value="1"/>
</dbReference>
<dbReference type="EMBL" id="JAAGWY010000001">
    <property type="protein sequence ID" value="NEN04893.1"/>
    <property type="molecule type" value="Genomic_DNA"/>
</dbReference>
<evidence type="ECO:0000256" key="3">
    <source>
        <dbReference type="SAM" id="MobiDB-lite"/>
    </source>
</evidence>
<keyword evidence="2" id="KW-0560">Oxidoreductase</keyword>
<feature type="region of interest" description="Disordered" evidence="3">
    <location>
        <begin position="269"/>
        <end position="288"/>
    </location>
</feature>
<dbReference type="AlphaFoldDB" id="A0A6L9XU50"/>
<dbReference type="Proteomes" id="UP000474967">
    <property type="component" value="Unassembled WGS sequence"/>
</dbReference>
<evidence type="ECO:0000313" key="5">
    <source>
        <dbReference type="Proteomes" id="UP000474967"/>
    </source>
</evidence>
<evidence type="ECO:0000313" key="4">
    <source>
        <dbReference type="EMBL" id="NEN04893.1"/>
    </source>
</evidence>
<comment type="caution">
    <text evidence="4">The sequence shown here is derived from an EMBL/GenBank/DDBJ whole genome shotgun (WGS) entry which is preliminary data.</text>
</comment>
<proteinExistence type="inferred from homology"/>
<evidence type="ECO:0000256" key="2">
    <source>
        <dbReference type="ARBA" id="ARBA00023002"/>
    </source>
</evidence>
<protein>
    <submittedName>
        <fullName evidence="4">SDR family NAD(P)-dependent oxidoreductase</fullName>
    </submittedName>
</protein>
<comment type="similarity">
    <text evidence="1">Belongs to the short-chain dehydrogenases/reductases (SDR) family.</text>
</comment>
<dbReference type="SUPFAM" id="SSF51735">
    <property type="entry name" value="NAD(P)-binding Rossmann-fold domains"/>
    <property type="match status" value="1"/>
</dbReference>
<evidence type="ECO:0000256" key="1">
    <source>
        <dbReference type="ARBA" id="ARBA00006484"/>
    </source>
</evidence>